<dbReference type="Gene3D" id="3.40.50.300">
    <property type="entry name" value="P-loop containing nucleotide triphosphate hydrolases"/>
    <property type="match status" value="1"/>
</dbReference>
<gene>
    <name evidence="3" type="ORF">FGIG_03854</name>
</gene>
<keyword evidence="1" id="KW-0547">Nucleotide-binding</keyword>
<organism evidence="3 4">
    <name type="scientific">Fasciola gigantica</name>
    <name type="common">Giant liver fluke</name>
    <dbReference type="NCBI Taxonomy" id="46835"/>
    <lineage>
        <taxon>Eukaryota</taxon>
        <taxon>Metazoa</taxon>
        <taxon>Spiralia</taxon>
        <taxon>Lophotrochozoa</taxon>
        <taxon>Platyhelminthes</taxon>
        <taxon>Trematoda</taxon>
        <taxon>Digenea</taxon>
        <taxon>Plagiorchiida</taxon>
        <taxon>Echinostomata</taxon>
        <taxon>Echinostomatoidea</taxon>
        <taxon>Fasciolidae</taxon>
        <taxon>Fasciola</taxon>
    </lineage>
</organism>
<evidence type="ECO:0000313" key="3">
    <source>
        <dbReference type="EMBL" id="TPP57883.1"/>
    </source>
</evidence>
<evidence type="ECO:0000256" key="2">
    <source>
        <dbReference type="ARBA" id="ARBA00023134"/>
    </source>
</evidence>
<evidence type="ECO:0000256" key="1">
    <source>
        <dbReference type="ARBA" id="ARBA00022741"/>
    </source>
</evidence>
<dbReference type="OrthoDB" id="5976022at2759"/>
<dbReference type="Pfam" id="PF00071">
    <property type="entry name" value="Ras"/>
    <property type="match status" value="1"/>
</dbReference>
<dbReference type="InterPro" id="IPR001806">
    <property type="entry name" value="Small_GTPase"/>
</dbReference>
<dbReference type="PRINTS" id="PR00449">
    <property type="entry name" value="RASTRNSFRMNG"/>
</dbReference>
<dbReference type="NCBIfam" id="TIGR00231">
    <property type="entry name" value="small_GTP"/>
    <property type="match status" value="1"/>
</dbReference>
<dbReference type="InterPro" id="IPR005225">
    <property type="entry name" value="Small_GTP-bd"/>
</dbReference>
<dbReference type="SUPFAM" id="SSF52540">
    <property type="entry name" value="P-loop containing nucleoside triphosphate hydrolases"/>
    <property type="match status" value="1"/>
</dbReference>
<dbReference type="STRING" id="46835.A0A504YA77"/>
<dbReference type="Proteomes" id="UP000316759">
    <property type="component" value="Unassembled WGS sequence"/>
</dbReference>
<dbReference type="AlphaFoldDB" id="A0A504YA77"/>
<dbReference type="SMART" id="SM00173">
    <property type="entry name" value="RAS"/>
    <property type="match status" value="1"/>
</dbReference>
<dbReference type="GO" id="GO:0003924">
    <property type="term" value="F:GTPase activity"/>
    <property type="evidence" value="ECO:0007669"/>
    <property type="project" value="InterPro"/>
</dbReference>
<dbReference type="SMART" id="SM00175">
    <property type="entry name" value="RAB"/>
    <property type="match status" value="1"/>
</dbReference>
<protein>
    <submittedName>
        <fullName evidence="3">GTPase NRas</fullName>
    </submittedName>
</protein>
<comment type="caution">
    <text evidence="3">The sequence shown here is derived from an EMBL/GenBank/DDBJ whole genome shotgun (WGS) entry which is preliminary data.</text>
</comment>
<dbReference type="GO" id="GO:0005525">
    <property type="term" value="F:GTP binding"/>
    <property type="evidence" value="ECO:0007669"/>
    <property type="project" value="UniProtKB-KW"/>
</dbReference>
<keyword evidence="2" id="KW-0342">GTP-binding</keyword>
<name>A0A504YA77_FASGI</name>
<reference evidence="3 4" key="1">
    <citation type="submission" date="2019-04" db="EMBL/GenBank/DDBJ databases">
        <title>Annotation for the trematode Fasciola gigantica.</title>
        <authorList>
            <person name="Choi Y.-J."/>
        </authorList>
    </citation>
    <scope>NUCLEOTIDE SEQUENCE [LARGE SCALE GENOMIC DNA]</scope>
    <source>
        <strain evidence="3">Uganda_cow_1</strain>
    </source>
</reference>
<dbReference type="GO" id="GO:0016020">
    <property type="term" value="C:membrane"/>
    <property type="evidence" value="ECO:0007669"/>
    <property type="project" value="InterPro"/>
</dbReference>
<proteinExistence type="predicted"/>
<evidence type="ECO:0000313" key="4">
    <source>
        <dbReference type="Proteomes" id="UP000316759"/>
    </source>
</evidence>
<dbReference type="PROSITE" id="PS51419">
    <property type="entry name" value="RAB"/>
    <property type="match status" value="1"/>
</dbReference>
<dbReference type="InterPro" id="IPR020849">
    <property type="entry name" value="Small_GTPase_Ras-type"/>
</dbReference>
<dbReference type="PANTHER" id="PTHR24070">
    <property type="entry name" value="RAS, DI-RAS, AND RHEB FAMILY MEMBERS OF SMALL GTPASE SUPERFAMILY"/>
    <property type="match status" value="1"/>
</dbReference>
<dbReference type="EMBL" id="SUNJ01012635">
    <property type="protein sequence ID" value="TPP57883.1"/>
    <property type="molecule type" value="Genomic_DNA"/>
</dbReference>
<dbReference type="PROSITE" id="PS51421">
    <property type="entry name" value="RAS"/>
    <property type="match status" value="1"/>
</dbReference>
<dbReference type="GO" id="GO:0007165">
    <property type="term" value="P:signal transduction"/>
    <property type="evidence" value="ECO:0007669"/>
    <property type="project" value="InterPro"/>
</dbReference>
<dbReference type="InterPro" id="IPR027417">
    <property type="entry name" value="P-loop_NTPase"/>
</dbReference>
<accession>A0A504YA77</accession>
<sequence length="119" mass="13605">MKEYKLVIVGADGVEKSALTIQLIQNHFVEEYDHTIEGTYREKVIIDGEICLLDILDTAGQEEYSAMRDQHMHTEEGFPCVFVLSNYKSFEGINQHMEKIKRVKDADETPMVLVGNNPD</sequence>
<keyword evidence="4" id="KW-1185">Reference proteome</keyword>